<proteinExistence type="predicted"/>
<dbReference type="EMBL" id="CP126172">
    <property type="protein sequence ID" value="WOS41174.1"/>
    <property type="molecule type" value="Genomic_DNA"/>
</dbReference>
<evidence type="ECO:0000313" key="2">
    <source>
        <dbReference type="Proteomes" id="UP001302020"/>
    </source>
</evidence>
<reference evidence="1 2" key="1">
    <citation type="submission" date="2023-05" db="EMBL/GenBank/DDBJ databases">
        <title>Xanthomonas rydalmerenesis sp. nov., a novel Xanthomonas species isolated from Fragaria x ananassa.</title>
        <authorList>
            <person name="McKnight D.J.E."/>
            <person name="Wong-Bajracharya J."/>
            <person name="Okoh E.B."/>
            <person name="Snijders F."/>
            <person name="Lidbetter F."/>
            <person name="Webster J."/>
            <person name="Djordjevic S.P."/>
            <person name="Bogema D.R."/>
            <person name="Chapman T.A."/>
        </authorList>
    </citation>
    <scope>NUCLEOTIDE SEQUENCE [LARGE SCALE GENOMIC DNA]</scope>
    <source>
        <strain evidence="1 2">DAR34883</strain>
    </source>
</reference>
<sequence>MRNDAALPRCAATLAPARLQRSNAQWLRDAGNYEKRADLAAFFLVWENRHSYLDIRNGAVVRTQMFVCSAWRSNVLAVYAVVDPPV</sequence>
<gene>
    <name evidence="1" type="ORF">QN243_01435</name>
</gene>
<dbReference type="RefSeq" id="WP_317844361.1">
    <property type="nucleotide sequence ID" value="NZ_CP126170.1"/>
</dbReference>
<organism evidence="1 2">
    <name type="scientific">Xanthomonas rydalmerensis</name>
    <dbReference type="NCBI Taxonomy" id="3046274"/>
    <lineage>
        <taxon>Bacteria</taxon>
        <taxon>Pseudomonadati</taxon>
        <taxon>Pseudomonadota</taxon>
        <taxon>Gammaproteobacteria</taxon>
        <taxon>Lysobacterales</taxon>
        <taxon>Lysobacteraceae</taxon>
        <taxon>Xanthomonas</taxon>
    </lineage>
</organism>
<accession>A0ABZ0JQA5</accession>
<dbReference type="Proteomes" id="UP001302020">
    <property type="component" value="Chromosome"/>
</dbReference>
<protein>
    <submittedName>
        <fullName evidence="1">Uncharacterized protein</fullName>
    </submittedName>
</protein>
<evidence type="ECO:0000313" key="1">
    <source>
        <dbReference type="EMBL" id="WOS41174.1"/>
    </source>
</evidence>
<name>A0ABZ0JQA5_9XANT</name>
<keyword evidence="2" id="KW-1185">Reference proteome</keyword>